<evidence type="ECO:0000313" key="7">
    <source>
        <dbReference type="EMBL" id="OJJ54888.1"/>
    </source>
</evidence>
<feature type="transmembrane region" description="Helical" evidence="6">
    <location>
        <begin position="349"/>
        <end position="372"/>
    </location>
</feature>
<dbReference type="Pfam" id="PF07690">
    <property type="entry name" value="MFS_1"/>
    <property type="match status" value="1"/>
</dbReference>
<feature type="transmembrane region" description="Helical" evidence="6">
    <location>
        <begin position="117"/>
        <end position="137"/>
    </location>
</feature>
<keyword evidence="2" id="KW-0813">Transport</keyword>
<feature type="transmembrane region" description="Helical" evidence="6">
    <location>
        <begin position="213"/>
        <end position="233"/>
    </location>
</feature>
<reference evidence="8" key="1">
    <citation type="journal article" date="2017" name="Genome Biol.">
        <title>Comparative genomics reveals high biological diversity and specific adaptations in the industrially and medically important fungal genus Aspergillus.</title>
        <authorList>
            <person name="de Vries R.P."/>
            <person name="Riley R."/>
            <person name="Wiebenga A."/>
            <person name="Aguilar-Osorio G."/>
            <person name="Amillis S."/>
            <person name="Uchima C.A."/>
            <person name="Anderluh G."/>
            <person name="Asadollahi M."/>
            <person name="Askin M."/>
            <person name="Barry K."/>
            <person name="Battaglia E."/>
            <person name="Bayram O."/>
            <person name="Benocci T."/>
            <person name="Braus-Stromeyer S.A."/>
            <person name="Caldana C."/>
            <person name="Canovas D."/>
            <person name="Cerqueira G.C."/>
            <person name="Chen F."/>
            <person name="Chen W."/>
            <person name="Choi C."/>
            <person name="Clum A."/>
            <person name="Dos Santos R.A."/>
            <person name="Damasio A.R."/>
            <person name="Diallinas G."/>
            <person name="Emri T."/>
            <person name="Fekete E."/>
            <person name="Flipphi M."/>
            <person name="Freyberg S."/>
            <person name="Gallo A."/>
            <person name="Gournas C."/>
            <person name="Habgood R."/>
            <person name="Hainaut M."/>
            <person name="Harispe M.L."/>
            <person name="Henrissat B."/>
            <person name="Hilden K.S."/>
            <person name="Hope R."/>
            <person name="Hossain A."/>
            <person name="Karabika E."/>
            <person name="Karaffa L."/>
            <person name="Karanyi Z."/>
            <person name="Krasevec N."/>
            <person name="Kuo A."/>
            <person name="Kusch H."/>
            <person name="LaButti K."/>
            <person name="Lagendijk E.L."/>
            <person name="Lapidus A."/>
            <person name="Levasseur A."/>
            <person name="Lindquist E."/>
            <person name="Lipzen A."/>
            <person name="Logrieco A.F."/>
            <person name="MacCabe A."/>
            <person name="Maekelae M.R."/>
            <person name="Malavazi I."/>
            <person name="Melin P."/>
            <person name="Meyer V."/>
            <person name="Mielnichuk N."/>
            <person name="Miskei M."/>
            <person name="Molnar A.P."/>
            <person name="Mule G."/>
            <person name="Ngan C.Y."/>
            <person name="Orejas M."/>
            <person name="Orosz E."/>
            <person name="Ouedraogo J.P."/>
            <person name="Overkamp K.M."/>
            <person name="Park H.-S."/>
            <person name="Perrone G."/>
            <person name="Piumi F."/>
            <person name="Punt P.J."/>
            <person name="Ram A.F."/>
            <person name="Ramon A."/>
            <person name="Rauscher S."/>
            <person name="Record E."/>
            <person name="Riano-Pachon D.M."/>
            <person name="Robert V."/>
            <person name="Roehrig J."/>
            <person name="Ruller R."/>
            <person name="Salamov A."/>
            <person name="Salih N.S."/>
            <person name="Samson R.A."/>
            <person name="Sandor E."/>
            <person name="Sanguinetti M."/>
            <person name="Schuetze T."/>
            <person name="Sepcic K."/>
            <person name="Shelest E."/>
            <person name="Sherlock G."/>
            <person name="Sophianopoulou V."/>
            <person name="Squina F.M."/>
            <person name="Sun H."/>
            <person name="Susca A."/>
            <person name="Todd R.B."/>
            <person name="Tsang A."/>
            <person name="Unkles S.E."/>
            <person name="van de Wiele N."/>
            <person name="van Rossen-Uffink D."/>
            <person name="Oliveira J.V."/>
            <person name="Vesth T.C."/>
            <person name="Visser J."/>
            <person name="Yu J.-H."/>
            <person name="Zhou M."/>
            <person name="Andersen M.R."/>
            <person name="Archer D.B."/>
            <person name="Baker S.E."/>
            <person name="Benoit I."/>
            <person name="Brakhage A.A."/>
            <person name="Braus G.H."/>
            <person name="Fischer R."/>
            <person name="Frisvad J.C."/>
            <person name="Goldman G.H."/>
            <person name="Houbraken J."/>
            <person name="Oakley B."/>
            <person name="Pocsi I."/>
            <person name="Scazzocchio C."/>
            <person name="Seiboth B."/>
            <person name="vanKuyk P.A."/>
            <person name="Wortman J."/>
            <person name="Dyer P.S."/>
            <person name="Grigoriev I.V."/>
        </authorList>
    </citation>
    <scope>NUCLEOTIDE SEQUENCE [LARGE SCALE GENOMIC DNA]</scope>
    <source>
        <strain evidence="8">CBS 593.65</strain>
    </source>
</reference>
<dbReference type="FunFam" id="1.20.1250.20:FF:000034">
    <property type="entry name" value="MFS general substrate transporter"/>
    <property type="match status" value="1"/>
</dbReference>
<keyword evidence="4 6" id="KW-1133">Transmembrane helix</keyword>
<evidence type="ECO:0000256" key="2">
    <source>
        <dbReference type="ARBA" id="ARBA00022448"/>
    </source>
</evidence>
<feature type="transmembrane region" description="Helical" evidence="6">
    <location>
        <begin position="323"/>
        <end position="343"/>
    </location>
</feature>
<dbReference type="GO" id="GO:0016020">
    <property type="term" value="C:membrane"/>
    <property type="evidence" value="ECO:0007669"/>
    <property type="project" value="UniProtKB-SubCell"/>
</dbReference>
<evidence type="ECO:0000256" key="5">
    <source>
        <dbReference type="ARBA" id="ARBA00023136"/>
    </source>
</evidence>
<evidence type="ECO:0000313" key="8">
    <source>
        <dbReference type="Proteomes" id="UP000184356"/>
    </source>
</evidence>
<dbReference type="Gene3D" id="1.20.1250.20">
    <property type="entry name" value="MFS general substrate transporter like domains"/>
    <property type="match status" value="2"/>
</dbReference>
<dbReference type="InterPro" id="IPR011701">
    <property type="entry name" value="MFS"/>
</dbReference>
<sequence length="476" mass="53519">MSAMSPTKRAGATETPNIDLDEFGYEEREFALLLRFGEDRTKKLIHKIDWRLMPALSVLYLVSYMDRTNIGNARLLGLERDLNLSPSQFNMALTIFFIPYSLFEVPSNIMLKLLRPSVWISLIMVLWGLTTMCTGWVENYSGLLVARFFLGVAEAGLFPGANYITTTWYKRDELQFRMSIFYCAASLAGSFSGLLAYGIGFMDGIMGYSGWKWVFILEGILTVVVAAISYFVLCDTPSDVSWLTEEERRFVILRLQFDGHTGSEGNMEGSFKLAYLRQAFTDSKVYIEAQAQLLTVPIYVWACILCLVNGYSADHFLLRSPHLLWAFTSILVGTAIALCVSPIDKPGVQLFAMFLMAGGLFANTPTFCAWLANNLQGEWKRACGMALQFTIGNLFGGLVGSNIFLAREKPYYGTAYKFEISMWCAGIVTVLLQAYLLDRANKKKAAAIARAEEEGRDLYDKYKDAGDKSPYFKYTM</sequence>
<dbReference type="EMBL" id="KV878593">
    <property type="protein sequence ID" value="OJJ54888.1"/>
    <property type="molecule type" value="Genomic_DNA"/>
</dbReference>
<organism evidence="7 8">
    <name type="scientific">Aspergillus sydowii CBS 593.65</name>
    <dbReference type="NCBI Taxonomy" id="1036612"/>
    <lineage>
        <taxon>Eukaryota</taxon>
        <taxon>Fungi</taxon>
        <taxon>Dikarya</taxon>
        <taxon>Ascomycota</taxon>
        <taxon>Pezizomycotina</taxon>
        <taxon>Eurotiomycetes</taxon>
        <taxon>Eurotiomycetidae</taxon>
        <taxon>Eurotiales</taxon>
        <taxon>Aspergillaceae</taxon>
        <taxon>Aspergillus</taxon>
        <taxon>Aspergillus subgen. Nidulantes</taxon>
    </lineage>
</organism>
<name>A0A1L9T658_9EURO</name>
<dbReference type="GeneID" id="63767149"/>
<accession>A0A1L9T658</accession>
<keyword evidence="3 6" id="KW-0812">Transmembrane</keyword>
<dbReference type="PANTHER" id="PTHR43791">
    <property type="entry name" value="PERMEASE-RELATED"/>
    <property type="match status" value="1"/>
</dbReference>
<keyword evidence="5 6" id="KW-0472">Membrane</keyword>
<keyword evidence="8" id="KW-1185">Reference proteome</keyword>
<evidence type="ECO:0000256" key="3">
    <source>
        <dbReference type="ARBA" id="ARBA00022692"/>
    </source>
</evidence>
<evidence type="ECO:0000256" key="6">
    <source>
        <dbReference type="SAM" id="Phobius"/>
    </source>
</evidence>
<dbReference type="PANTHER" id="PTHR43791:SF19">
    <property type="entry name" value="TRANSPORTER, PUTATIVE (AFU_ORTHOLOGUE AFUA_1G01812)-RELATED"/>
    <property type="match status" value="1"/>
</dbReference>
<dbReference type="AlphaFoldDB" id="A0A1L9T658"/>
<protein>
    <recommendedName>
        <fullName evidence="9">Major facilitator superfamily (MFS) profile domain-containing protein</fullName>
    </recommendedName>
</protein>
<evidence type="ECO:0000256" key="1">
    <source>
        <dbReference type="ARBA" id="ARBA00004141"/>
    </source>
</evidence>
<proteinExistence type="predicted"/>
<feature type="transmembrane region" description="Helical" evidence="6">
    <location>
        <begin position="420"/>
        <end position="437"/>
    </location>
</feature>
<comment type="subcellular location">
    <subcellularLocation>
        <location evidence="1">Membrane</location>
        <topology evidence="1">Multi-pass membrane protein</topology>
    </subcellularLocation>
</comment>
<gene>
    <name evidence="7" type="ORF">ASPSYDRAFT_81150</name>
</gene>
<dbReference type="VEuPathDB" id="FungiDB:ASPSYDRAFT_81150"/>
<dbReference type="STRING" id="1036612.A0A1L9T658"/>
<dbReference type="RefSeq" id="XP_040698694.1">
    <property type="nucleotide sequence ID" value="XM_040851076.1"/>
</dbReference>
<feature type="transmembrane region" description="Helical" evidence="6">
    <location>
        <begin position="384"/>
        <end position="405"/>
    </location>
</feature>
<dbReference type="OrthoDB" id="2962993at2759"/>
<dbReference type="Proteomes" id="UP000184356">
    <property type="component" value="Unassembled WGS sequence"/>
</dbReference>
<feature type="transmembrane region" description="Helical" evidence="6">
    <location>
        <begin position="291"/>
        <end position="311"/>
    </location>
</feature>
<feature type="transmembrane region" description="Helical" evidence="6">
    <location>
        <begin position="179"/>
        <end position="201"/>
    </location>
</feature>
<dbReference type="SUPFAM" id="SSF103473">
    <property type="entry name" value="MFS general substrate transporter"/>
    <property type="match status" value="1"/>
</dbReference>
<dbReference type="GO" id="GO:0022857">
    <property type="term" value="F:transmembrane transporter activity"/>
    <property type="evidence" value="ECO:0007669"/>
    <property type="project" value="InterPro"/>
</dbReference>
<dbReference type="InterPro" id="IPR036259">
    <property type="entry name" value="MFS_trans_sf"/>
</dbReference>
<evidence type="ECO:0000256" key="4">
    <source>
        <dbReference type="ARBA" id="ARBA00022989"/>
    </source>
</evidence>
<evidence type="ECO:0008006" key="9">
    <source>
        <dbReference type="Google" id="ProtNLM"/>
    </source>
</evidence>